<sequence length="314" mass="33337">MDPVAAYDPYHPGSRAVQDHVGVREFADHVGRSIGQGIRPVAAAFLELQPMLVLGAADRTGRVWASLLTGAPGFVRATGPRQISVAGGVREGDPLADTLAAGTPAASSAGVPVGEATGVPVGTIALDPRTRRRMRLNGRARPTPRGFAVEADQVFSNCPKYLQKRDHYEEVPRRAAGAARRSGQLHPEQRKFVEAADTFFLATVHGHGADASHRGGNPGFVRADSPSELSWRDYPGNSMFLTLGNLAADPRAGLLLLDWVTGTTLQLTGTARTDFEPDGGRTVIFTVTEVVETPGASPLRWSAPEYSPANPPLP</sequence>
<name>A0A505D858_9ACTN</name>
<dbReference type="InterPro" id="IPR012349">
    <property type="entry name" value="Split_barrel_FMN-bd"/>
</dbReference>
<dbReference type="InterPro" id="IPR011576">
    <property type="entry name" value="Pyridox_Oxase_N"/>
</dbReference>
<dbReference type="SUPFAM" id="SSF50475">
    <property type="entry name" value="FMN-binding split barrel"/>
    <property type="match status" value="1"/>
</dbReference>
<reference evidence="2 3" key="1">
    <citation type="submission" date="2019-06" db="EMBL/GenBank/DDBJ databases">
        <title>Streptomyces sporangiiformans sp. nov., a novel actinomycete isolated from soil in Mount Song.</title>
        <authorList>
            <person name="Han L."/>
        </authorList>
    </citation>
    <scope>NUCLEOTIDE SEQUENCE [LARGE SCALE GENOMIC DNA]</scope>
    <source>
        <strain evidence="2 3">NEAU-SSA 1</strain>
    </source>
</reference>
<comment type="caution">
    <text evidence="2">The sequence shown here is derived from an EMBL/GenBank/DDBJ whole genome shotgun (WGS) entry which is preliminary data.</text>
</comment>
<proteinExistence type="predicted"/>
<dbReference type="Pfam" id="PF01243">
    <property type="entry name" value="PNPOx_N"/>
    <property type="match status" value="1"/>
</dbReference>
<evidence type="ECO:0000313" key="3">
    <source>
        <dbReference type="Proteomes" id="UP000317378"/>
    </source>
</evidence>
<evidence type="ECO:0000259" key="1">
    <source>
        <dbReference type="Pfam" id="PF01243"/>
    </source>
</evidence>
<accession>A0A505D858</accession>
<gene>
    <name evidence="2" type="ORF">FGD71_030335</name>
</gene>
<evidence type="ECO:0000313" key="2">
    <source>
        <dbReference type="EMBL" id="TPQ18532.1"/>
    </source>
</evidence>
<dbReference type="AlphaFoldDB" id="A0A505D858"/>
<dbReference type="EMBL" id="VCHX02000174">
    <property type="protein sequence ID" value="TPQ18532.1"/>
    <property type="molecule type" value="Genomic_DNA"/>
</dbReference>
<dbReference type="Gene3D" id="2.30.110.10">
    <property type="entry name" value="Electron Transport, Fmn-binding Protein, Chain A"/>
    <property type="match status" value="1"/>
</dbReference>
<dbReference type="Proteomes" id="UP000317378">
    <property type="component" value="Unassembled WGS sequence"/>
</dbReference>
<dbReference type="PANTHER" id="PTHR42815">
    <property type="entry name" value="FAD-BINDING, PUTATIVE (AFU_ORTHOLOGUE AFUA_6G07600)-RELATED"/>
    <property type="match status" value="1"/>
</dbReference>
<dbReference type="OrthoDB" id="9786134at2"/>
<keyword evidence="3" id="KW-1185">Reference proteome</keyword>
<protein>
    <submittedName>
        <fullName evidence="2">Pyridoxamine 5'-phosphate oxidase family protein</fullName>
    </submittedName>
</protein>
<dbReference type="PANTHER" id="PTHR42815:SF2">
    <property type="entry name" value="FAD-BINDING, PUTATIVE (AFU_ORTHOLOGUE AFUA_6G07600)-RELATED"/>
    <property type="match status" value="1"/>
</dbReference>
<feature type="domain" description="Pyridoxamine 5'-phosphate oxidase N-terminal" evidence="1">
    <location>
        <begin position="185"/>
        <end position="272"/>
    </location>
</feature>
<organism evidence="2 3">
    <name type="scientific">Streptomyces sporangiiformans</name>
    <dbReference type="NCBI Taxonomy" id="2315329"/>
    <lineage>
        <taxon>Bacteria</taxon>
        <taxon>Bacillati</taxon>
        <taxon>Actinomycetota</taxon>
        <taxon>Actinomycetes</taxon>
        <taxon>Kitasatosporales</taxon>
        <taxon>Streptomycetaceae</taxon>
        <taxon>Streptomyces</taxon>
    </lineage>
</organism>